<proteinExistence type="predicted"/>
<sequence length="56" mass="5589">MDDEEQQDKADGDGEFGGGPEGTAVCGTAAPGAVVDDAGDDRMIPHAPNDRGSSAK</sequence>
<protein>
    <submittedName>
        <fullName evidence="2">Uncharacterized protein</fullName>
    </submittedName>
</protein>
<gene>
    <name evidence="2" type="ORF">SGFS_047960</name>
</gene>
<evidence type="ECO:0000256" key="1">
    <source>
        <dbReference type="SAM" id="MobiDB-lite"/>
    </source>
</evidence>
<evidence type="ECO:0000313" key="3">
    <source>
        <dbReference type="Proteomes" id="UP001321542"/>
    </source>
</evidence>
<name>A0ABM7FBJ2_9ACTN</name>
<accession>A0ABM7FBJ2</accession>
<keyword evidence="3" id="KW-1185">Reference proteome</keyword>
<reference evidence="2 3" key="2">
    <citation type="journal article" date="2023" name="ChemBioChem">
        <title>Acyltransferase Domain Exchange between Two Independent Type I Polyketide Synthases in the Same Producer Strain of Macrolide Antibiotics.</title>
        <authorList>
            <person name="Kudo F."/>
            <person name="Kishikawa K."/>
            <person name="Tsuboi K."/>
            <person name="Kido T."/>
            <person name="Usui T."/>
            <person name="Hashimoto J."/>
            <person name="Shin-Ya K."/>
            <person name="Miyanaga A."/>
            <person name="Eguchi T."/>
        </authorList>
    </citation>
    <scope>NUCLEOTIDE SEQUENCE [LARGE SCALE GENOMIC DNA]</scope>
    <source>
        <strain evidence="2 3">A-8890</strain>
    </source>
</reference>
<dbReference type="EMBL" id="AP018448">
    <property type="protein sequence ID" value="BBC33502.1"/>
    <property type="molecule type" value="Genomic_DNA"/>
</dbReference>
<dbReference type="Proteomes" id="UP001321542">
    <property type="component" value="Chromosome"/>
</dbReference>
<reference evidence="2 3" key="1">
    <citation type="journal article" date="2010" name="ChemBioChem">
        <title>Cloning and characterization of the biosynthetic gene cluster of 16-membered macrolide antibiotic FD-891: involvement of a dual functional cytochrome P450 monooxygenase catalyzing epoxidation and hydroxylation.</title>
        <authorList>
            <person name="Kudo F."/>
            <person name="Motegi A."/>
            <person name="Mizoue K."/>
            <person name="Eguchi T."/>
        </authorList>
    </citation>
    <scope>NUCLEOTIDE SEQUENCE [LARGE SCALE GENOMIC DNA]</scope>
    <source>
        <strain evidence="2 3">A-8890</strain>
    </source>
</reference>
<organism evidence="2 3">
    <name type="scientific">Streptomyces graminofaciens</name>
    <dbReference type="NCBI Taxonomy" id="68212"/>
    <lineage>
        <taxon>Bacteria</taxon>
        <taxon>Bacillati</taxon>
        <taxon>Actinomycetota</taxon>
        <taxon>Actinomycetes</taxon>
        <taxon>Kitasatosporales</taxon>
        <taxon>Streptomycetaceae</taxon>
        <taxon>Streptomyces</taxon>
    </lineage>
</organism>
<feature type="region of interest" description="Disordered" evidence="1">
    <location>
        <begin position="1"/>
        <end position="56"/>
    </location>
</feature>
<evidence type="ECO:0000313" key="2">
    <source>
        <dbReference type="EMBL" id="BBC33502.1"/>
    </source>
</evidence>